<feature type="domain" description="MHD" evidence="2">
    <location>
        <begin position="694"/>
        <end position="927"/>
    </location>
</feature>
<feature type="compositionally biased region" description="Low complexity" evidence="1">
    <location>
        <begin position="335"/>
        <end position="358"/>
    </location>
</feature>
<dbReference type="CDD" id="cd09264">
    <property type="entry name" value="AP_Syp1_MHD"/>
    <property type="match status" value="1"/>
</dbReference>
<dbReference type="FunCoup" id="A5DE34">
    <property type="interactions" value="167"/>
</dbReference>
<evidence type="ECO:0000256" key="1">
    <source>
        <dbReference type="SAM" id="MobiDB-lite"/>
    </source>
</evidence>
<dbReference type="KEGG" id="pgu:PGUG_01535"/>
<feature type="compositionally biased region" description="Polar residues" evidence="1">
    <location>
        <begin position="476"/>
        <end position="501"/>
    </location>
</feature>
<sequence>MSDSQYGYATSVLTSKSPQSAAALVEVALGDTKGPVSAGMLEFFSSYSQIIQRHNQSLTNILQQATGVFPQGPNSEYGNLPKAWNSLISALQQDIHANDVYFKNLKLDCIGPLRQLNDNEMGYSELLVNSRELNSVAAKLASNSSADAEYQWNIKAPQTFDNLENYKRHEKQLLFDTVLNFFNSTNSRYSKSVTANEKAVNHLLGEFRIDREMEDYLQFLLKRNVDAKIVGGPGAATTSPHKKRLSSFPRHPDQTSLYSAGTSSSTPTAASSKKKPSKLKSKVGSIFGRKNKRNSKANAFSDEAIAESESASSTPRLTSKSTESFNRLNSVSGHQSQPPQSQLQSQPQPQLQPQLQPQVKSAQPQPHNSAQPSSQPLQPTSQSGPGSYYATSLAGESSNATPPAFQSNTQSSLGPSAPRSGFEDDSSSPNIVKYNDDTSSSSSSVDHGHELSMLKKHDLNSPVNPMAPSDNIDPAPSSSNLQESNTASTGLSLQPPTQSSELLDVARSRQSSGGKYSFEEGDDKNPVATSPRFNRNEETIPGTFDQSPEYNKAQTRLPEPDLESPKKNSSAFPSAITGAAAALGAGVAATASTAAAYGAIDKKTSYEDKQVPPPPPPPSRKVLHHPSTDSPPVPSSLDKPKARRDVNSQMFHNLPGARESFAPPSTLISQDTGNSMLRKNDYFKHFESGSFVESSGLNASIAEVINVSFKDETISTSQVVGEIAFVYNGHEGANSPINVQIPAAFNKVLENNTFVKKIEGDAFQIDPSKILSRTLGGLKYMIQLNESQVPIIMQQVWKFEDHQASLMINLKLNPAYSDSLRLDNFVVSVALDPSVQSTSASSRPQGSFSKEKNRITWRYPSPFVLYSEEKLIARFLTNGKGSEHESGVQLKFSIIDPPVALATIYTSEGHVLPSARHLVSGAYSSHS</sequence>
<feature type="compositionally biased region" description="Polar residues" evidence="1">
    <location>
        <begin position="544"/>
        <end position="554"/>
    </location>
</feature>
<dbReference type="PROSITE" id="PS51072">
    <property type="entry name" value="MHD"/>
    <property type="match status" value="1"/>
</dbReference>
<feature type="compositionally biased region" description="Polar residues" evidence="1">
    <location>
        <begin position="394"/>
        <end position="414"/>
    </location>
</feature>
<proteinExistence type="predicted"/>
<dbReference type="InterPro" id="IPR028565">
    <property type="entry name" value="MHD"/>
</dbReference>
<evidence type="ECO:0000313" key="4">
    <source>
        <dbReference type="Proteomes" id="UP000001997"/>
    </source>
</evidence>
<keyword evidence="4" id="KW-1185">Reference proteome</keyword>
<gene>
    <name evidence="3" type="ORF">PGUG_01535</name>
</gene>
<feature type="region of interest" description="Disordered" evidence="1">
    <location>
        <begin position="654"/>
        <end position="673"/>
    </location>
</feature>
<dbReference type="RefSeq" id="XP_001485864.2">
    <property type="nucleotide sequence ID" value="XM_001485814.1"/>
</dbReference>
<dbReference type="Gene3D" id="1.20.1270.60">
    <property type="entry name" value="Arfaptin homology (AH) domain/BAR domain"/>
    <property type="match status" value="1"/>
</dbReference>
<dbReference type="InterPro" id="IPR049609">
    <property type="entry name" value="Syp1-like_MHD"/>
</dbReference>
<feature type="compositionally biased region" description="Low complexity" evidence="1">
    <location>
        <begin position="369"/>
        <end position="387"/>
    </location>
</feature>
<dbReference type="GeneID" id="5128480"/>
<evidence type="ECO:0000313" key="3">
    <source>
        <dbReference type="EMBL" id="EDK37437.2"/>
    </source>
</evidence>
<dbReference type="EMBL" id="CH408156">
    <property type="protein sequence ID" value="EDK37437.2"/>
    <property type="molecule type" value="Genomic_DNA"/>
</dbReference>
<dbReference type="Proteomes" id="UP000001997">
    <property type="component" value="Unassembled WGS sequence"/>
</dbReference>
<evidence type="ECO:0000259" key="2">
    <source>
        <dbReference type="PROSITE" id="PS51072"/>
    </source>
</evidence>
<feature type="compositionally biased region" description="Basic residues" evidence="1">
    <location>
        <begin position="272"/>
        <end position="281"/>
    </location>
</feature>
<accession>A5DE34</accession>
<name>A5DE34_PICGU</name>
<feature type="compositionally biased region" description="Low complexity" evidence="1">
    <location>
        <begin position="259"/>
        <end position="271"/>
    </location>
</feature>
<organism evidence="3 4">
    <name type="scientific">Meyerozyma guilliermondii (strain ATCC 6260 / CBS 566 / DSM 6381 / JCM 1539 / NBRC 10279 / NRRL Y-324)</name>
    <name type="common">Yeast</name>
    <name type="synonym">Candida guilliermondii</name>
    <dbReference type="NCBI Taxonomy" id="294746"/>
    <lineage>
        <taxon>Eukaryota</taxon>
        <taxon>Fungi</taxon>
        <taxon>Dikarya</taxon>
        <taxon>Ascomycota</taxon>
        <taxon>Saccharomycotina</taxon>
        <taxon>Pichiomycetes</taxon>
        <taxon>Debaryomycetaceae</taxon>
        <taxon>Meyerozyma</taxon>
    </lineage>
</organism>
<dbReference type="OrthoDB" id="331602at2759"/>
<feature type="compositionally biased region" description="Basic and acidic residues" evidence="1">
    <location>
        <begin position="446"/>
        <end position="459"/>
    </location>
</feature>
<reference evidence="3 4" key="1">
    <citation type="journal article" date="2009" name="Nature">
        <title>Evolution of pathogenicity and sexual reproduction in eight Candida genomes.</title>
        <authorList>
            <person name="Butler G."/>
            <person name="Rasmussen M.D."/>
            <person name="Lin M.F."/>
            <person name="Santos M.A."/>
            <person name="Sakthikumar S."/>
            <person name="Munro C.A."/>
            <person name="Rheinbay E."/>
            <person name="Grabherr M."/>
            <person name="Forche A."/>
            <person name="Reedy J.L."/>
            <person name="Agrafioti I."/>
            <person name="Arnaud M.B."/>
            <person name="Bates S."/>
            <person name="Brown A.J."/>
            <person name="Brunke S."/>
            <person name="Costanzo M.C."/>
            <person name="Fitzpatrick D.A."/>
            <person name="de Groot P.W."/>
            <person name="Harris D."/>
            <person name="Hoyer L.L."/>
            <person name="Hube B."/>
            <person name="Klis F.M."/>
            <person name="Kodira C."/>
            <person name="Lennard N."/>
            <person name="Logue M.E."/>
            <person name="Martin R."/>
            <person name="Neiman A.M."/>
            <person name="Nikolaou E."/>
            <person name="Quail M.A."/>
            <person name="Quinn J."/>
            <person name="Santos M.C."/>
            <person name="Schmitzberger F.F."/>
            <person name="Sherlock G."/>
            <person name="Shah P."/>
            <person name="Silverstein K.A."/>
            <person name="Skrzypek M.S."/>
            <person name="Soll D."/>
            <person name="Staggs R."/>
            <person name="Stansfield I."/>
            <person name="Stumpf M.P."/>
            <person name="Sudbery P.E."/>
            <person name="Srikantha T."/>
            <person name="Zeng Q."/>
            <person name="Berman J."/>
            <person name="Berriman M."/>
            <person name="Heitman J."/>
            <person name="Gow N.A."/>
            <person name="Lorenz M.C."/>
            <person name="Birren B.W."/>
            <person name="Kellis M."/>
            <person name="Cuomo C.A."/>
        </authorList>
    </citation>
    <scope>NUCLEOTIDE SEQUENCE [LARGE SCALE GENOMIC DNA]</scope>
    <source>
        <strain evidence="4">ATCC 6260 / CBS 566 / DSM 6381 / JCM 1539 / NBRC 10279 / NRRL Y-324</strain>
    </source>
</reference>
<feature type="compositionally biased region" description="Polar residues" evidence="1">
    <location>
        <begin position="314"/>
        <end position="334"/>
    </location>
</feature>
<feature type="region of interest" description="Disordered" evidence="1">
    <location>
        <begin position="230"/>
        <end position="571"/>
    </location>
</feature>
<dbReference type="InterPro" id="IPR018808">
    <property type="entry name" value="Muniscin_C"/>
</dbReference>
<dbReference type="InParanoid" id="A5DE34"/>
<dbReference type="OMA" id="NRITWRY"/>
<dbReference type="AlphaFoldDB" id="A5DE34"/>
<dbReference type="eggNOG" id="ENOG502QQAW">
    <property type="taxonomic scope" value="Eukaryota"/>
</dbReference>
<dbReference type="HOGENOM" id="CLU_010039_0_0_1"/>
<dbReference type="Pfam" id="PF10291">
    <property type="entry name" value="muHD"/>
    <property type="match status" value="1"/>
</dbReference>
<feature type="compositionally biased region" description="Low complexity" evidence="1">
    <location>
        <begin position="301"/>
        <end position="313"/>
    </location>
</feature>
<feature type="compositionally biased region" description="Polar residues" evidence="1">
    <location>
        <begin position="359"/>
        <end position="368"/>
    </location>
</feature>
<feature type="region of interest" description="Disordered" evidence="1">
    <location>
        <begin position="605"/>
        <end position="641"/>
    </location>
</feature>
<protein>
    <recommendedName>
        <fullName evidence="2">MHD domain-containing protein</fullName>
    </recommendedName>
</protein>
<dbReference type="InterPro" id="IPR027267">
    <property type="entry name" value="AH/BAR_dom_sf"/>
</dbReference>
<dbReference type="VEuPathDB" id="FungiDB:PGUG_01535"/>
<dbReference type="STRING" id="294746.A5DE34"/>